<evidence type="ECO:0000313" key="2">
    <source>
        <dbReference type="Proteomes" id="UP000756387"/>
    </source>
</evidence>
<evidence type="ECO:0000313" key="1">
    <source>
        <dbReference type="EMBL" id="MBE7325075.1"/>
    </source>
</evidence>
<keyword evidence="2" id="KW-1185">Reference proteome</keyword>
<name>A0ABR9RU30_9ACTN</name>
<dbReference type="EMBL" id="JADCSA010000009">
    <property type="protein sequence ID" value="MBE7325075.1"/>
    <property type="molecule type" value="Genomic_DNA"/>
</dbReference>
<dbReference type="SUPFAM" id="SSF48239">
    <property type="entry name" value="Terpenoid cyclases/Protein prenyltransferases"/>
    <property type="match status" value="1"/>
</dbReference>
<gene>
    <name evidence="1" type="ORF">IEQ44_10430</name>
</gene>
<proteinExistence type="predicted"/>
<evidence type="ECO:0008006" key="3">
    <source>
        <dbReference type="Google" id="ProtNLM"/>
    </source>
</evidence>
<sequence>MNRRLHAVAAIAAGALLLGGCGSDTDTGNDDRGTRGADNSAAEAAADWTLGNLTDAGLLEITTSYEGKTNTFVDHGSSVDLALALNALDHAPERVEEITDALADDLATYVGTDGEVYAGPSAKALALVAEQGRDARDFGGEDLQARVEGTVTSRGPAAGRISDASQYGDYANTLGQAYAAGALTRVGSEKADAATEFLLAQQCEEGFFRLDLSKPKAKDQSCDGADVDAEQAPDVTALVVLQLAPVADQHEGVGEALDAAGEWLLEQQADDGTFSDPQNGTNANTVGLAGWALRVLGEDEAADRAAAWLAARQIGEEEEGELADEVGAIAYDTLGLEDGRRYGITDPLDRSQWVLAAVQAFPALAQALTVTGQG</sequence>
<dbReference type="Gene3D" id="1.50.10.20">
    <property type="match status" value="1"/>
</dbReference>
<reference evidence="1 2" key="1">
    <citation type="submission" date="2020-10" db="EMBL/GenBank/DDBJ databases">
        <title>Nocardioides sp. isolated from sludge.</title>
        <authorList>
            <person name="Zhang X."/>
        </authorList>
    </citation>
    <scope>NUCLEOTIDE SEQUENCE [LARGE SCALE GENOMIC DNA]</scope>
    <source>
        <strain evidence="1 2">Y6</strain>
    </source>
</reference>
<comment type="caution">
    <text evidence="1">The sequence shown here is derived from an EMBL/GenBank/DDBJ whole genome shotgun (WGS) entry which is preliminary data.</text>
</comment>
<dbReference type="Proteomes" id="UP000756387">
    <property type="component" value="Unassembled WGS sequence"/>
</dbReference>
<dbReference type="PROSITE" id="PS51257">
    <property type="entry name" value="PROKAR_LIPOPROTEIN"/>
    <property type="match status" value="1"/>
</dbReference>
<dbReference type="InterPro" id="IPR008930">
    <property type="entry name" value="Terpenoid_cyclase/PrenylTrfase"/>
</dbReference>
<organism evidence="1 2">
    <name type="scientific">Nocardioides malaquae</name>
    <dbReference type="NCBI Taxonomy" id="2773426"/>
    <lineage>
        <taxon>Bacteria</taxon>
        <taxon>Bacillati</taxon>
        <taxon>Actinomycetota</taxon>
        <taxon>Actinomycetes</taxon>
        <taxon>Propionibacteriales</taxon>
        <taxon>Nocardioidaceae</taxon>
        <taxon>Nocardioides</taxon>
    </lineage>
</organism>
<accession>A0ABR9RU30</accession>
<dbReference type="RefSeq" id="WP_193638406.1">
    <property type="nucleotide sequence ID" value="NZ_JADCSA010000009.1"/>
</dbReference>
<protein>
    <recommendedName>
        <fullName evidence="3">Terpene cyclase/mutase family protein</fullName>
    </recommendedName>
</protein>